<keyword evidence="2" id="KW-0547">Nucleotide-binding</keyword>
<dbReference type="GO" id="GO:0005524">
    <property type="term" value="F:ATP binding"/>
    <property type="evidence" value="ECO:0007669"/>
    <property type="project" value="UniProtKB-KW"/>
</dbReference>
<dbReference type="InterPro" id="IPR003959">
    <property type="entry name" value="ATPase_AAA_core"/>
</dbReference>
<dbReference type="RefSeq" id="WP_124802123.1">
    <property type="nucleotide sequence ID" value="NZ_CP034161.1"/>
</dbReference>
<dbReference type="Pfam" id="PF13304">
    <property type="entry name" value="AAA_21"/>
    <property type="match status" value="1"/>
</dbReference>
<dbReference type="AlphaFoldDB" id="A0A3G8Y4U5"/>
<proteinExistence type="predicted"/>
<dbReference type="OrthoDB" id="9809324at2"/>
<keyword evidence="3" id="KW-1185">Reference proteome</keyword>
<organism evidence="2 3">
    <name type="scientific">Epilithonimonas vandammei</name>
    <dbReference type="NCBI Taxonomy" id="2487072"/>
    <lineage>
        <taxon>Bacteria</taxon>
        <taxon>Pseudomonadati</taxon>
        <taxon>Bacteroidota</taxon>
        <taxon>Flavobacteriia</taxon>
        <taxon>Flavobacteriales</taxon>
        <taxon>Weeksellaceae</taxon>
        <taxon>Chryseobacterium group</taxon>
        <taxon>Epilithonimonas</taxon>
    </lineage>
</organism>
<dbReference type="InterPro" id="IPR027417">
    <property type="entry name" value="P-loop_NTPase"/>
</dbReference>
<keyword evidence="2" id="KW-0067">ATP-binding</keyword>
<feature type="domain" description="ATPase AAA-type core" evidence="1">
    <location>
        <begin position="43"/>
        <end position="324"/>
    </location>
</feature>
<dbReference type="EMBL" id="CP034161">
    <property type="protein sequence ID" value="AZI39933.1"/>
    <property type="molecule type" value="Genomic_DNA"/>
</dbReference>
<accession>A0A3G8Y4U5</accession>
<dbReference type="SUPFAM" id="SSF52540">
    <property type="entry name" value="P-loop containing nucleoside triphosphate hydrolases"/>
    <property type="match status" value="1"/>
</dbReference>
<name>A0A3G8Y4U5_9FLAO</name>
<reference evidence="3" key="1">
    <citation type="submission" date="2018-11" db="EMBL/GenBank/DDBJ databases">
        <title>Proposal to divide the Flavobacteriaceae and reorganize its genera based on Amino Acid Identity values calculated from whole genome sequences.</title>
        <authorList>
            <person name="Nicholson A.C."/>
            <person name="Gulvik C.A."/>
            <person name="Whitney A.M."/>
            <person name="Humrighouse B.W."/>
            <person name="Bell M."/>
            <person name="Holmes B."/>
            <person name="Steigerwalt A.B."/>
            <person name="Villarma A."/>
            <person name="Sheth M."/>
            <person name="Batra D."/>
            <person name="Pryor J."/>
            <person name="Bernardet J.-F."/>
            <person name="Hugo C."/>
            <person name="Kampfer P."/>
            <person name="Newman J.D."/>
            <person name="McQuiston J.R."/>
        </authorList>
    </citation>
    <scope>NUCLEOTIDE SEQUENCE [LARGE SCALE GENOMIC DNA]</scope>
    <source>
        <strain evidence="3">F5649</strain>
    </source>
</reference>
<sequence>MLRKFKVSNFKSFEKDFELDLTDVNGYEFNKESIKNGLVNNALVYGHNGVGKSNLALAIFDIIEHLTDKQRNEGVYRNYLNAYCNSDFASFYYEFYINNKIVAYEYKKSDYKTIIYEKLTIDNQDIISFNRETESSASIKLKGTETLKTEIDNKELSILKFVKNNSDLESNEINDTFSKMFSFVERMLYFRSLLDRTYIGLDVGSKHILEDIIKKKNVEDFELFLNNAGIECKLSIVDDIDKKTIAFDFNGKKIPFQDVASTGTSALALFYFWYQNIKNTSEVSFVFIDEFDAFYHHSLSALIIEKLKETGVQFILTTHNTAVITNDLLRPDCYFLMGKKKIQSLSKSTSKELREAHNIEKMYKAGSFYVE</sequence>
<gene>
    <name evidence="2" type="ORF">EIB74_08140</name>
</gene>
<dbReference type="Proteomes" id="UP000281810">
    <property type="component" value="Chromosome"/>
</dbReference>
<dbReference type="PANTHER" id="PTHR40396:SF1">
    <property type="entry name" value="ATPASE AAA-TYPE CORE DOMAIN-CONTAINING PROTEIN"/>
    <property type="match status" value="1"/>
</dbReference>
<evidence type="ECO:0000259" key="1">
    <source>
        <dbReference type="Pfam" id="PF13304"/>
    </source>
</evidence>
<dbReference type="GO" id="GO:0016887">
    <property type="term" value="F:ATP hydrolysis activity"/>
    <property type="evidence" value="ECO:0007669"/>
    <property type="project" value="InterPro"/>
</dbReference>
<evidence type="ECO:0000313" key="2">
    <source>
        <dbReference type="EMBL" id="AZI39933.1"/>
    </source>
</evidence>
<protein>
    <submittedName>
        <fullName evidence="2">ATP-binding protein</fullName>
    </submittedName>
</protein>
<evidence type="ECO:0000313" key="3">
    <source>
        <dbReference type="Proteomes" id="UP000281810"/>
    </source>
</evidence>
<dbReference type="PANTHER" id="PTHR40396">
    <property type="entry name" value="ATPASE-LIKE PROTEIN"/>
    <property type="match status" value="1"/>
</dbReference>
<dbReference type="Gene3D" id="3.40.50.300">
    <property type="entry name" value="P-loop containing nucleotide triphosphate hydrolases"/>
    <property type="match status" value="1"/>
</dbReference>